<dbReference type="EMBL" id="KP136319">
    <property type="protein sequence ID" value="AJF97828.1"/>
    <property type="molecule type" value="Genomic_DNA"/>
</dbReference>
<name>A0A0B5IYA3_9VIRU</name>
<feature type="compositionally biased region" description="Basic and acidic residues" evidence="1">
    <location>
        <begin position="35"/>
        <end position="52"/>
    </location>
</feature>
<evidence type="ECO:0000313" key="2">
    <source>
        <dbReference type="EMBL" id="AJF97828.1"/>
    </source>
</evidence>
<sequence>MHVLFQGDSHEDGTSGLARRCFGRKRIDATETSVDVKGDGRGRRVGHEHDETATTTAATARRTGGGVWQAVTAQDEKEPGMRKKGGTTAPEDARASCRWRTCLWARPATEALWNQKTHTTERCPNVSCSPHRRLSLCLFLS</sequence>
<reference evidence="2 3" key="1">
    <citation type="journal article" date="2015" name="Parasitol. Res.">
        <title>Viruses in close associations with free-living amoebae.</title>
        <authorList>
            <person name="Scheid P."/>
        </authorList>
    </citation>
    <scope>NUCLEOTIDE SEQUENCE [LARGE SCALE GENOMIC DNA]</scope>
    <source>
        <strain evidence="2">KlaHel</strain>
    </source>
</reference>
<dbReference type="RefSeq" id="YP_009120063.1">
    <property type="nucleotide sequence ID" value="NC_026440.1"/>
</dbReference>
<dbReference type="Proteomes" id="UP000202511">
    <property type="component" value="Segment"/>
</dbReference>
<evidence type="ECO:0000313" key="3">
    <source>
        <dbReference type="Proteomes" id="UP000202511"/>
    </source>
</evidence>
<feature type="region of interest" description="Disordered" evidence="1">
    <location>
        <begin position="35"/>
        <end position="92"/>
    </location>
</feature>
<evidence type="ECO:0000256" key="1">
    <source>
        <dbReference type="SAM" id="MobiDB-lite"/>
    </source>
</evidence>
<proteinExistence type="predicted"/>
<organism evidence="2 3">
    <name type="scientific">Pandoravirus inopinatum</name>
    <dbReference type="NCBI Taxonomy" id="1605721"/>
    <lineage>
        <taxon>Viruses</taxon>
        <taxon>Pandoravirus</taxon>
    </lineage>
</organism>
<dbReference type="KEGG" id="vg:23462745"/>
<accession>A0A0B5IYA3</accession>
<dbReference type="GeneID" id="23462745"/>
<protein>
    <submittedName>
        <fullName evidence="2">Uncharacterized protein</fullName>
    </submittedName>
</protein>
<feature type="compositionally biased region" description="Low complexity" evidence="1">
    <location>
        <begin position="53"/>
        <end position="62"/>
    </location>
</feature>